<proteinExistence type="predicted"/>
<dbReference type="Proteomes" id="UP000318437">
    <property type="component" value="Unassembled WGS sequence"/>
</dbReference>
<dbReference type="RefSeq" id="WP_146452831.1">
    <property type="nucleotide sequence ID" value="NZ_SJPS01000010.1"/>
</dbReference>
<dbReference type="OrthoDB" id="239066at2"/>
<accession>A0A5C6CAW8</accession>
<name>A0A5C6CAW8_9BACT</name>
<dbReference type="EMBL" id="SJPS01000010">
    <property type="protein sequence ID" value="TWU21368.1"/>
    <property type="molecule type" value="Genomic_DNA"/>
</dbReference>
<evidence type="ECO:0000313" key="2">
    <source>
        <dbReference type="Proteomes" id="UP000318437"/>
    </source>
</evidence>
<dbReference type="AlphaFoldDB" id="A0A5C6CAW8"/>
<reference evidence="1 2" key="1">
    <citation type="submission" date="2019-02" db="EMBL/GenBank/DDBJ databases">
        <title>Deep-cultivation of Planctomycetes and their phenomic and genomic characterization uncovers novel biology.</title>
        <authorList>
            <person name="Wiegand S."/>
            <person name="Jogler M."/>
            <person name="Boedeker C."/>
            <person name="Pinto D."/>
            <person name="Vollmers J."/>
            <person name="Rivas-Marin E."/>
            <person name="Kohn T."/>
            <person name="Peeters S.H."/>
            <person name="Heuer A."/>
            <person name="Rast P."/>
            <person name="Oberbeckmann S."/>
            <person name="Bunk B."/>
            <person name="Jeske O."/>
            <person name="Meyerdierks A."/>
            <person name="Storesund J.E."/>
            <person name="Kallscheuer N."/>
            <person name="Luecker S."/>
            <person name="Lage O.M."/>
            <person name="Pohl T."/>
            <person name="Merkel B.J."/>
            <person name="Hornburger P."/>
            <person name="Mueller R.-W."/>
            <person name="Bruemmer F."/>
            <person name="Labrenz M."/>
            <person name="Spormann A.M."/>
            <person name="Op Den Camp H."/>
            <person name="Overmann J."/>
            <person name="Amann R."/>
            <person name="Jetten M.S.M."/>
            <person name="Mascher T."/>
            <person name="Medema M.H."/>
            <person name="Devos D.P."/>
            <person name="Kaster A.-K."/>
            <person name="Ovreas L."/>
            <person name="Rohde M."/>
            <person name="Galperin M.Y."/>
            <person name="Jogler C."/>
        </authorList>
    </citation>
    <scope>NUCLEOTIDE SEQUENCE [LARGE SCALE GENOMIC DNA]</scope>
    <source>
        <strain evidence="1 2">Pla144</strain>
    </source>
</reference>
<keyword evidence="2" id="KW-1185">Reference proteome</keyword>
<evidence type="ECO:0000313" key="1">
    <source>
        <dbReference type="EMBL" id="TWU21368.1"/>
    </source>
</evidence>
<sequence>MTGWFSPFLFYLARCTENELHRQIEFLKAENEMLRKRVPKQRIFLKRVEKERLLKLGTAISPGANKLISIVHPRTFQRWVREKHSGKPAKKLGRPRKSVSVREIVIRLARETGWGYRRILGELKKLRMHSVSRSTIKKILQEEGINPSPQRGSGT</sequence>
<gene>
    <name evidence="1" type="ORF">Pla144_45890</name>
</gene>
<protein>
    <submittedName>
        <fullName evidence="1">Uncharacterized protein</fullName>
    </submittedName>
</protein>
<comment type="caution">
    <text evidence="1">The sequence shown here is derived from an EMBL/GenBank/DDBJ whole genome shotgun (WGS) entry which is preliminary data.</text>
</comment>
<organism evidence="1 2">
    <name type="scientific">Bythopirellula polymerisocia</name>
    <dbReference type="NCBI Taxonomy" id="2528003"/>
    <lineage>
        <taxon>Bacteria</taxon>
        <taxon>Pseudomonadati</taxon>
        <taxon>Planctomycetota</taxon>
        <taxon>Planctomycetia</taxon>
        <taxon>Pirellulales</taxon>
        <taxon>Lacipirellulaceae</taxon>
        <taxon>Bythopirellula</taxon>
    </lineage>
</organism>